<dbReference type="InterPro" id="IPR012479">
    <property type="entry name" value="SAP30BP"/>
</dbReference>
<feature type="compositionally biased region" description="Basic and acidic residues" evidence="1">
    <location>
        <begin position="34"/>
        <end position="62"/>
    </location>
</feature>
<evidence type="ECO:0000256" key="1">
    <source>
        <dbReference type="SAM" id="MobiDB-lite"/>
    </source>
</evidence>
<dbReference type="Proteomes" id="UP001150538">
    <property type="component" value="Unassembled WGS sequence"/>
</dbReference>
<gene>
    <name evidence="2" type="primary">SAP30BP</name>
    <name evidence="2" type="ORF">H4219_005065</name>
</gene>
<dbReference type="EMBL" id="JANBPU010000239">
    <property type="protein sequence ID" value="KAJ1913788.1"/>
    <property type="molecule type" value="Genomic_DNA"/>
</dbReference>
<name>A0A9W7ZPD5_9FUNG</name>
<keyword evidence="3" id="KW-1185">Reference proteome</keyword>
<comment type="caution">
    <text evidence="2">The sequence shown here is derived from an EMBL/GenBank/DDBJ whole genome shotgun (WGS) entry which is preliminary data.</text>
</comment>
<protein>
    <submittedName>
        <fullName evidence="2">SAP30-binding protein</fullName>
    </submittedName>
</protein>
<organism evidence="2 3">
    <name type="scientific">Mycoemilia scoparia</name>
    <dbReference type="NCBI Taxonomy" id="417184"/>
    <lineage>
        <taxon>Eukaryota</taxon>
        <taxon>Fungi</taxon>
        <taxon>Fungi incertae sedis</taxon>
        <taxon>Zoopagomycota</taxon>
        <taxon>Kickxellomycotina</taxon>
        <taxon>Kickxellomycetes</taxon>
        <taxon>Kickxellales</taxon>
        <taxon>Kickxellaceae</taxon>
        <taxon>Mycoemilia</taxon>
    </lineage>
</organism>
<evidence type="ECO:0000313" key="2">
    <source>
        <dbReference type="EMBL" id="KAJ1913788.1"/>
    </source>
</evidence>
<dbReference type="GO" id="GO:0005634">
    <property type="term" value="C:nucleus"/>
    <property type="evidence" value="ECO:0007669"/>
    <property type="project" value="TreeGrafter"/>
</dbReference>
<feature type="region of interest" description="Disordered" evidence="1">
    <location>
        <begin position="1"/>
        <end position="76"/>
    </location>
</feature>
<proteinExistence type="predicted"/>
<dbReference type="Pfam" id="PF07818">
    <property type="entry name" value="HCNGP"/>
    <property type="match status" value="1"/>
</dbReference>
<sequence length="209" mass="23959">MGDSLLQLVDYGEDSDSSVESQQLNITKSTVQKPNDEVVHQKADTIEKAPSIEEQEGSKDYEIVSPKEQQPTEDTEQKFEIDQRIYDILTPKPIPNVPNWGIEDEPEGECDPGLQAKIEKFYEMRKQGLYFNAQMAKNKQYQNPNIYARLVEHLDLEQTGSNFDTSDFDPNGFPKELVIAKAVRGKEEGTAETWKEKQHILSTLFNYNR</sequence>
<dbReference type="OrthoDB" id="1714508at2759"/>
<dbReference type="AlphaFoldDB" id="A0A9W7ZPD5"/>
<dbReference type="PANTHER" id="PTHR13464">
    <property type="entry name" value="TRANSCRIPTIONAL REGULATOR PROTEIN HCNGP"/>
    <property type="match status" value="1"/>
</dbReference>
<dbReference type="GO" id="GO:0006355">
    <property type="term" value="P:regulation of DNA-templated transcription"/>
    <property type="evidence" value="ECO:0007669"/>
    <property type="project" value="InterPro"/>
</dbReference>
<feature type="compositionally biased region" description="Polar residues" evidence="1">
    <location>
        <begin position="18"/>
        <end position="33"/>
    </location>
</feature>
<accession>A0A9W7ZPD5</accession>
<dbReference type="PANTHER" id="PTHR13464:SF0">
    <property type="entry name" value="SAP30-BINDING PROTEIN"/>
    <property type="match status" value="1"/>
</dbReference>
<evidence type="ECO:0000313" key="3">
    <source>
        <dbReference type="Proteomes" id="UP001150538"/>
    </source>
</evidence>
<reference evidence="2" key="1">
    <citation type="submission" date="2022-07" db="EMBL/GenBank/DDBJ databases">
        <title>Phylogenomic reconstructions and comparative analyses of Kickxellomycotina fungi.</title>
        <authorList>
            <person name="Reynolds N.K."/>
            <person name="Stajich J.E."/>
            <person name="Barry K."/>
            <person name="Grigoriev I.V."/>
            <person name="Crous P."/>
            <person name="Smith M.E."/>
        </authorList>
    </citation>
    <scope>NUCLEOTIDE SEQUENCE</scope>
    <source>
        <strain evidence="2">NBRC 100468</strain>
    </source>
</reference>